<gene>
    <name evidence="2" type="ORF">XthCFBP4691_02445</name>
</gene>
<dbReference type="AlphaFoldDB" id="A0A2S6ZKR8"/>
<name>A0A2S6ZKR8_9XANT</name>
<evidence type="ECO:0000313" key="3">
    <source>
        <dbReference type="Proteomes" id="UP000239898"/>
    </source>
</evidence>
<dbReference type="InterPro" id="IPR029063">
    <property type="entry name" value="SAM-dependent_MTases_sf"/>
</dbReference>
<proteinExistence type="predicted"/>
<accession>A0A2S6ZKR8</accession>
<evidence type="ECO:0000259" key="1">
    <source>
        <dbReference type="Pfam" id="PF08241"/>
    </source>
</evidence>
<dbReference type="Proteomes" id="UP000239898">
    <property type="component" value="Unassembled WGS sequence"/>
</dbReference>
<dbReference type="Pfam" id="PF08241">
    <property type="entry name" value="Methyltransf_11"/>
    <property type="match status" value="1"/>
</dbReference>
<keyword evidence="3" id="KW-1185">Reference proteome</keyword>
<comment type="caution">
    <text evidence="2">The sequence shown here is derived from an EMBL/GenBank/DDBJ whole genome shotgun (WGS) entry which is preliminary data.</text>
</comment>
<dbReference type="Gene3D" id="3.40.50.150">
    <property type="entry name" value="Vaccinia Virus protein VP39"/>
    <property type="match status" value="1"/>
</dbReference>
<dbReference type="EMBL" id="MIGX01000005">
    <property type="protein sequence ID" value="PPT92854.1"/>
    <property type="molecule type" value="Genomic_DNA"/>
</dbReference>
<reference evidence="2 3" key="1">
    <citation type="submission" date="2016-08" db="EMBL/GenBank/DDBJ databases">
        <title>Evolution of the type three secretion system and type three effector repertoires in Xanthomonas.</title>
        <authorList>
            <person name="Merda D."/>
            <person name="Briand M."/>
            <person name="Bosis E."/>
            <person name="Rousseau C."/>
            <person name="Portier P."/>
            <person name="Jacques M.-A."/>
            <person name="Fischer-Le Saux M."/>
        </authorList>
    </citation>
    <scope>NUCLEOTIDE SEQUENCE [LARGE SCALE GENOMIC DNA]</scope>
    <source>
        <strain evidence="2 3">CFBP 4691</strain>
    </source>
</reference>
<dbReference type="InterPro" id="IPR013216">
    <property type="entry name" value="Methyltransf_11"/>
</dbReference>
<feature type="domain" description="Methyltransferase type 11" evidence="1">
    <location>
        <begin position="158"/>
        <end position="200"/>
    </location>
</feature>
<dbReference type="OrthoDB" id="932345at2"/>
<dbReference type="GO" id="GO:0008757">
    <property type="term" value="F:S-adenosylmethionine-dependent methyltransferase activity"/>
    <property type="evidence" value="ECO:0007669"/>
    <property type="project" value="InterPro"/>
</dbReference>
<sequence length="322" mass="36106">MTKHAAAEQVPTRPWNMFAPGDPARFVRDEPALCEATSNDVLLQNIVRLTDSVFDHISVFEQFSETTSRGAQADPGKKLDFAEVRDMLARAERELWNAHGLLKGARESFVERQTRALGIAAGTRDLKIHFGSAHHLLQNWLNIDAGGGDLMLNVNWGLPLPDGCAGFAYSAHLLEHLRYHDQAPLFLREIHRVLDEGGTLRLVVPDVRKLLAAYAGRDRGFFESRQKFYPLKEGFGREGIASLDYILLFCGANQQVLSYNHKFGYDFDTLRQLLSDTGFGKVVESDFQASAHPQLLVDDFSYNARACDGHGRHYSLFVEATK</sequence>
<organism evidence="2 3">
    <name type="scientific">Xanthomonas theicola</name>
    <dbReference type="NCBI Taxonomy" id="56464"/>
    <lineage>
        <taxon>Bacteria</taxon>
        <taxon>Pseudomonadati</taxon>
        <taxon>Pseudomonadota</taxon>
        <taxon>Gammaproteobacteria</taxon>
        <taxon>Lysobacterales</taxon>
        <taxon>Lysobacteraceae</taxon>
        <taxon>Xanthomonas</taxon>
    </lineage>
</organism>
<evidence type="ECO:0000313" key="2">
    <source>
        <dbReference type="EMBL" id="PPT92854.1"/>
    </source>
</evidence>
<protein>
    <recommendedName>
        <fullName evidence="1">Methyltransferase type 11 domain-containing protein</fullName>
    </recommendedName>
</protein>
<dbReference type="SUPFAM" id="SSF53335">
    <property type="entry name" value="S-adenosyl-L-methionine-dependent methyltransferases"/>
    <property type="match status" value="1"/>
</dbReference>
<dbReference type="RefSeq" id="WP_158254958.1">
    <property type="nucleotide sequence ID" value="NZ_CP049017.1"/>
</dbReference>